<evidence type="ECO:0000259" key="7">
    <source>
        <dbReference type="Pfam" id="PF10277"/>
    </source>
</evidence>
<evidence type="ECO:0000313" key="8">
    <source>
        <dbReference type="Proteomes" id="UP000504623"/>
    </source>
</evidence>
<reference evidence="9" key="1">
    <citation type="submission" date="2025-08" db="UniProtKB">
        <authorList>
            <consortium name="RefSeq"/>
        </authorList>
    </citation>
    <scope>IDENTIFICATION</scope>
    <source>
        <tissue evidence="9">Spleen</tissue>
    </source>
</reference>
<name>A0A9B0WXY9_CHRAS</name>
<dbReference type="GO" id="GO:0005764">
    <property type="term" value="C:lysosome"/>
    <property type="evidence" value="ECO:0007669"/>
    <property type="project" value="TreeGrafter"/>
</dbReference>
<dbReference type="RefSeq" id="XP_006871185.1">
    <property type="nucleotide sequence ID" value="XM_006871123.1"/>
</dbReference>
<dbReference type="CTD" id="55332"/>
<comment type="subcellular location">
    <subcellularLocation>
        <location evidence="1">Endomembrane system</location>
        <topology evidence="1">Multi-pass membrane protein</topology>
    </subcellularLocation>
</comment>
<feature type="transmembrane region" description="Helical" evidence="6">
    <location>
        <begin position="138"/>
        <end position="160"/>
    </location>
</feature>
<feature type="transmembrane region" description="Helical" evidence="6">
    <location>
        <begin position="7"/>
        <end position="30"/>
    </location>
</feature>
<dbReference type="Proteomes" id="UP000504623">
    <property type="component" value="Unplaced"/>
</dbReference>
<keyword evidence="4 6" id="KW-1133">Transmembrane helix</keyword>
<evidence type="ECO:0000256" key="4">
    <source>
        <dbReference type="ARBA" id="ARBA00022989"/>
    </source>
</evidence>
<proteinExistence type="inferred from homology"/>
<evidence type="ECO:0000256" key="2">
    <source>
        <dbReference type="ARBA" id="ARBA00006565"/>
    </source>
</evidence>
<feature type="transmembrane region" description="Helical" evidence="6">
    <location>
        <begin position="172"/>
        <end position="192"/>
    </location>
</feature>
<protein>
    <submittedName>
        <fullName evidence="9">DNA damage-regulated autophagy modulator protein 1</fullName>
    </submittedName>
</protein>
<organism evidence="8 9">
    <name type="scientific">Chrysochloris asiatica</name>
    <name type="common">Cape golden mole</name>
    <dbReference type="NCBI Taxonomy" id="185453"/>
    <lineage>
        <taxon>Eukaryota</taxon>
        <taxon>Metazoa</taxon>
        <taxon>Chordata</taxon>
        <taxon>Craniata</taxon>
        <taxon>Vertebrata</taxon>
        <taxon>Euteleostomi</taxon>
        <taxon>Mammalia</taxon>
        <taxon>Eutheria</taxon>
        <taxon>Afrotheria</taxon>
        <taxon>Chrysochloridae</taxon>
        <taxon>Chrysochlorinae</taxon>
        <taxon>Chrysochloris</taxon>
    </lineage>
</organism>
<dbReference type="AlphaFoldDB" id="A0A9B0WXY9"/>
<evidence type="ECO:0000256" key="1">
    <source>
        <dbReference type="ARBA" id="ARBA00004127"/>
    </source>
</evidence>
<accession>A0A9B0WXY9</accession>
<evidence type="ECO:0000256" key="6">
    <source>
        <dbReference type="SAM" id="Phobius"/>
    </source>
</evidence>
<dbReference type="Pfam" id="PF10277">
    <property type="entry name" value="Frag1"/>
    <property type="match status" value="1"/>
</dbReference>
<feature type="transmembrane region" description="Helical" evidence="6">
    <location>
        <begin position="204"/>
        <end position="230"/>
    </location>
</feature>
<feature type="domain" description="CWH43-like N-terminal" evidence="7">
    <location>
        <begin position="112"/>
        <end position="272"/>
    </location>
</feature>
<keyword evidence="8" id="KW-1185">Reference proteome</keyword>
<comment type="similarity">
    <text evidence="2">Belongs to the DRAM/TMEM150 family.</text>
</comment>
<dbReference type="OrthoDB" id="191706at2759"/>
<gene>
    <name evidence="9" type="primary">DRAM1</name>
</gene>
<keyword evidence="5 6" id="KW-0472">Membrane</keyword>
<dbReference type="GO" id="GO:0012505">
    <property type="term" value="C:endomembrane system"/>
    <property type="evidence" value="ECO:0007669"/>
    <property type="project" value="UniProtKB-SubCell"/>
</dbReference>
<evidence type="ECO:0000313" key="9">
    <source>
        <dbReference type="RefSeq" id="XP_006871185.1"/>
    </source>
</evidence>
<keyword evidence="3 6" id="KW-0812">Transmembrane</keyword>
<dbReference type="PANTHER" id="PTHR21324">
    <property type="entry name" value="FASTING-INDUCIBLE INTEGRAL MEMBRANE PROTEIN TM6P1-RELATED"/>
    <property type="match status" value="1"/>
</dbReference>
<dbReference type="InterPro" id="IPR019402">
    <property type="entry name" value="CWH43_N"/>
</dbReference>
<evidence type="ECO:0000256" key="5">
    <source>
        <dbReference type="ARBA" id="ARBA00023136"/>
    </source>
</evidence>
<dbReference type="InterPro" id="IPR050911">
    <property type="entry name" value="DRAM/TMEM150_Autophagy_Mod"/>
</dbReference>
<dbReference type="GeneID" id="102835377"/>
<sequence>MLCFLRGMAFVPFLLVTWSSAAFIISYVVAVLSGHVNPFLPYIRYPISKLPVNLFSQQFWVGLRFALKQIKGTLRGLKSGKVQILLHLYKTTTVLFIIKKSNGDNSPGCLSFSGAATMYTRYKIVEKQNETSYFSTPVFNLVSLVLGLVGCIGMGIVANFQELAVPVVHDGGALLAFVCGVVYTFLQSIISYKSCPQWNSLMTCHVRMAISAVSCAAVVPMIACASLISITKLEWNPREKDYIYHVVSAVCEWTVAFGFIFYFLTFIQDFQNVTLRISTEINDDI</sequence>
<dbReference type="GO" id="GO:0010506">
    <property type="term" value="P:regulation of autophagy"/>
    <property type="evidence" value="ECO:0007669"/>
    <property type="project" value="TreeGrafter"/>
</dbReference>
<evidence type="ECO:0000256" key="3">
    <source>
        <dbReference type="ARBA" id="ARBA00022692"/>
    </source>
</evidence>
<dbReference type="PANTHER" id="PTHR21324:SF11">
    <property type="entry name" value="DNA DAMAGE-REGULATED AUTOPHAGY MODULATOR PROTEIN 1"/>
    <property type="match status" value="1"/>
</dbReference>
<feature type="transmembrane region" description="Helical" evidence="6">
    <location>
        <begin position="242"/>
        <end position="267"/>
    </location>
</feature>